<proteinExistence type="predicted"/>
<evidence type="ECO:0000313" key="2">
    <source>
        <dbReference type="Proteomes" id="UP000516046"/>
    </source>
</evidence>
<dbReference type="EMBL" id="CP060696">
    <property type="protein sequence ID" value="QNO18198.1"/>
    <property type="molecule type" value="Genomic_DNA"/>
</dbReference>
<dbReference type="Proteomes" id="UP000516046">
    <property type="component" value="Chromosome"/>
</dbReference>
<dbReference type="RefSeq" id="WP_212507263.1">
    <property type="nucleotide sequence ID" value="NZ_CP060696.1"/>
</dbReference>
<accession>A0A7G9WHN6</accession>
<gene>
    <name evidence="1" type="ORF">H6X83_00565</name>
</gene>
<sequence length="156" mass="17349">MKALKKRIAVIALICIATVLMVGVVLNQTSPEFSLNFKSSFNLGEEYAQKGIPYTKMTITDSNHNGQKKTTADSAQIAKLLAELKTVQVISRRKPSTGWSYGVELSTSSGWYSWIDDSGFQYSQVGERHFLMPNGYYQAESEKLNKILGNAYQAIP</sequence>
<organism evidence="1 2">
    <name type="scientific">Caproicibacterium amylolyticum</name>
    <dbReference type="NCBI Taxonomy" id="2766537"/>
    <lineage>
        <taxon>Bacteria</taxon>
        <taxon>Bacillati</taxon>
        <taxon>Bacillota</taxon>
        <taxon>Clostridia</taxon>
        <taxon>Eubacteriales</taxon>
        <taxon>Oscillospiraceae</taxon>
        <taxon>Caproicibacterium</taxon>
    </lineage>
</organism>
<name>A0A7G9WHN6_9FIRM</name>
<keyword evidence="2" id="KW-1185">Reference proteome</keyword>
<dbReference type="KEGG" id="caml:H6X83_00565"/>
<evidence type="ECO:0000313" key="1">
    <source>
        <dbReference type="EMBL" id="QNO18198.1"/>
    </source>
</evidence>
<reference evidence="1 2" key="1">
    <citation type="submission" date="2020-08" db="EMBL/GenBank/DDBJ databases">
        <authorList>
            <person name="Ren C."/>
            <person name="Gu Y."/>
            <person name="Xu Y."/>
        </authorList>
    </citation>
    <scope>NUCLEOTIDE SEQUENCE [LARGE SCALE GENOMIC DNA]</scope>
    <source>
        <strain evidence="1 2">LBM18003</strain>
    </source>
</reference>
<dbReference type="AlphaFoldDB" id="A0A7G9WHN6"/>
<protein>
    <submittedName>
        <fullName evidence="1">Uncharacterized protein</fullName>
    </submittedName>
</protein>